<dbReference type="InterPro" id="IPR041062">
    <property type="entry name" value="Csm1_B"/>
</dbReference>
<organism evidence="14 15">
    <name type="scientific">Fischerella major NIES-592</name>
    <dbReference type="NCBI Taxonomy" id="210994"/>
    <lineage>
        <taxon>Bacteria</taxon>
        <taxon>Bacillati</taxon>
        <taxon>Cyanobacteriota</taxon>
        <taxon>Cyanophyceae</taxon>
        <taxon>Nostocales</taxon>
        <taxon>Hapalosiphonaceae</taxon>
        <taxon>Fischerella</taxon>
    </lineage>
</organism>
<keyword evidence="12" id="KW-0175">Coiled coil</keyword>
<dbReference type="InterPro" id="IPR052117">
    <property type="entry name" value="Cas10/Csm1_subtype-III-A"/>
</dbReference>
<evidence type="ECO:0000259" key="13">
    <source>
        <dbReference type="PROSITE" id="PS50887"/>
    </source>
</evidence>
<dbReference type="Pfam" id="PF18211">
    <property type="entry name" value="Csm1_B"/>
    <property type="match status" value="1"/>
</dbReference>
<evidence type="ECO:0000256" key="7">
    <source>
        <dbReference type="ARBA" id="ARBA00022801"/>
    </source>
</evidence>
<keyword evidence="8" id="KW-0269">Exonuclease</keyword>
<dbReference type="Gene3D" id="3.30.70.270">
    <property type="match status" value="1"/>
</dbReference>
<gene>
    <name evidence="14" type="ORF">NIES592_02975</name>
</gene>
<evidence type="ECO:0000256" key="3">
    <source>
        <dbReference type="ARBA" id="ARBA00022679"/>
    </source>
</evidence>
<comment type="caution">
    <text evidence="14">The sequence shown here is derived from an EMBL/GenBank/DDBJ whole genome shotgun (WGS) entry which is preliminary data.</text>
</comment>
<dbReference type="GO" id="GO:0016740">
    <property type="term" value="F:transferase activity"/>
    <property type="evidence" value="ECO:0007669"/>
    <property type="project" value="UniProtKB-KW"/>
</dbReference>
<dbReference type="PANTHER" id="PTHR36528">
    <property type="entry name" value="CRISPR SYSTEM SINGLE-STRAND-SPECIFIC DEOXYRIBONUCLEASE CAS10/CSM1 (SUBTYPE III-A)"/>
    <property type="match status" value="1"/>
</dbReference>
<dbReference type="Pfam" id="PF22335">
    <property type="entry name" value="Cas10-Cmr2_palm2"/>
    <property type="match status" value="1"/>
</dbReference>
<evidence type="ECO:0000256" key="2">
    <source>
        <dbReference type="ARBA" id="ARBA00014333"/>
    </source>
</evidence>
<dbReference type="InterPro" id="IPR054767">
    <property type="entry name" value="Cas10-Cmr2_palm2"/>
</dbReference>
<dbReference type="GO" id="GO:0051607">
    <property type="term" value="P:defense response to virus"/>
    <property type="evidence" value="ECO:0007669"/>
    <property type="project" value="UniProtKB-KW"/>
</dbReference>
<keyword evidence="4" id="KW-0540">Nuclease</keyword>
<feature type="coiled-coil region" evidence="12">
    <location>
        <begin position="706"/>
        <end position="733"/>
    </location>
</feature>
<name>A0A1U7H5M6_9CYAN</name>
<evidence type="ECO:0000256" key="9">
    <source>
        <dbReference type="ARBA" id="ARBA00022840"/>
    </source>
</evidence>
<dbReference type="PROSITE" id="PS50887">
    <property type="entry name" value="GGDEF"/>
    <property type="match status" value="1"/>
</dbReference>
<keyword evidence="3" id="KW-0808">Transferase</keyword>
<keyword evidence="7" id="KW-0378">Hydrolase</keyword>
<evidence type="ECO:0000256" key="4">
    <source>
        <dbReference type="ARBA" id="ARBA00022722"/>
    </source>
</evidence>
<keyword evidence="5" id="KW-0547">Nucleotide-binding</keyword>
<evidence type="ECO:0000256" key="6">
    <source>
        <dbReference type="ARBA" id="ARBA00022759"/>
    </source>
</evidence>
<accession>A0A1U7H5M6</accession>
<dbReference type="OrthoDB" id="9768769at2"/>
<evidence type="ECO:0000256" key="12">
    <source>
        <dbReference type="SAM" id="Coils"/>
    </source>
</evidence>
<dbReference type="RefSeq" id="WP_073554867.1">
    <property type="nucleotide sequence ID" value="NZ_MRCA01000001.1"/>
</dbReference>
<dbReference type="InterPro" id="IPR043128">
    <property type="entry name" value="Rev_trsase/Diguanyl_cyclase"/>
</dbReference>
<sequence>MKQLRVAERAALQVIQEAVRVLADWTNSKLKENLPKLIAANGNQDVIKKAVAEAQRLLSWNSEENPKALRLLFDLVNLEKDEEKKSQNQHQQHYWKPDFIGDCNPKIPYPVEKEPSLEDFSKLKHEIKQELDKLDDDRDLNNLSLLTLILEKYGSFISFGDADVALIDIAKSTAAVAAALANNPESNNLTLIAGDLSGIQKFIYTISSDGALKSLRARSFYLELVTEEVVQQLLGALELPRTNVIYAGGGNLYILAPAIESVKINVAEVRQQFNEWLLGELQGKVFLTLDCLDFPITDITTARFAEYWSELTSKKLAAQKSRKFAENVSKFIQESESHEPCKVCHRDDVEPGKLKQLNKNEPDSVLACETCCRMFELGGQLLRVEVIVRSQSQNLEDKFDTLAFELPATDKRDAKNVYYHLFRRWKQIVPDNDTALLVNDWNIEHYKFSQFRKSFPLLLGNYAQESSEEKGLIIRTNEMAEKAKGIHRIGYLRMDVDNLGRIFAEGLGENKTLPRIAGLSRQMSYFFKVYLNTLAEFRQGNFLNQNQVIADILQKKAEFLTPNRRDNLLFIYAGGDDLFVSGAWNEVVEFAFDVYQCFRAYTGNNPDITLSGGISINDIKFPLYKAADESGDAEEKGKGNGKDSLGLFSQVFKWDEWLGIEDISMIDSEIQKYLHSETRPKLLGILPFVERLEQQNIGVNYSRNFVRNLLITAEIQEKALEKFEDNKKSEEALGTRYYLHLPKIAYTLARLPKNVLDDSDFRTSLKSPYNAPYFRAIATWIELLNR</sequence>
<comment type="similarity">
    <text evidence="1">Belongs to the CRISPR-associated Cas10/Csm1 family.</text>
</comment>
<evidence type="ECO:0000313" key="14">
    <source>
        <dbReference type="EMBL" id="OKH16608.1"/>
    </source>
</evidence>
<proteinExistence type="inferred from homology"/>
<evidence type="ECO:0000256" key="1">
    <source>
        <dbReference type="ARBA" id="ARBA00005700"/>
    </source>
</evidence>
<dbReference type="GO" id="GO:0005524">
    <property type="term" value="F:ATP binding"/>
    <property type="evidence" value="ECO:0007669"/>
    <property type="project" value="UniProtKB-KW"/>
</dbReference>
<dbReference type="GO" id="GO:0004527">
    <property type="term" value="F:exonuclease activity"/>
    <property type="evidence" value="ECO:0007669"/>
    <property type="project" value="UniProtKB-KW"/>
</dbReference>
<feature type="domain" description="GGDEF" evidence="13">
    <location>
        <begin position="487"/>
        <end position="650"/>
    </location>
</feature>
<evidence type="ECO:0000256" key="5">
    <source>
        <dbReference type="ARBA" id="ARBA00022741"/>
    </source>
</evidence>
<dbReference type="GO" id="GO:0004519">
    <property type="term" value="F:endonuclease activity"/>
    <property type="evidence" value="ECO:0007669"/>
    <property type="project" value="UniProtKB-KW"/>
</dbReference>
<keyword evidence="6" id="KW-0255">Endonuclease</keyword>
<evidence type="ECO:0000256" key="8">
    <source>
        <dbReference type="ARBA" id="ARBA00022839"/>
    </source>
</evidence>
<dbReference type="PANTHER" id="PTHR36528:SF1">
    <property type="entry name" value="CRISPR SYSTEM SINGLE-STRAND-SPECIFIC DEOXYRIBONUCLEASE CAS10_CSM1 (SUBTYPE III-A)"/>
    <property type="match status" value="1"/>
</dbReference>
<keyword evidence="15" id="KW-1185">Reference proteome</keyword>
<keyword evidence="10" id="KW-0051">Antiviral defense</keyword>
<evidence type="ECO:0000256" key="11">
    <source>
        <dbReference type="ARBA" id="ARBA00032922"/>
    </source>
</evidence>
<reference evidence="14 15" key="1">
    <citation type="submission" date="2016-11" db="EMBL/GenBank/DDBJ databases">
        <title>Draft Genome Sequences of Nine Cyanobacterial Strains from Diverse Habitats.</title>
        <authorList>
            <person name="Zhu T."/>
            <person name="Hou S."/>
            <person name="Lu X."/>
            <person name="Hess W.R."/>
        </authorList>
    </citation>
    <scope>NUCLEOTIDE SEQUENCE [LARGE SCALE GENOMIC DNA]</scope>
    <source>
        <strain evidence="14 15">NIES-592</strain>
    </source>
</reference>
<keyword evidence="9" id="KW-0067">ATP-binding</keyword>
<dbReference type="InterPro" id="IPR013408">
    <property type="entry name" value="Cas10/Csm1"/>
</dbReference>
<evidence type="ECO:0000256" key="10">
    <source>
        <dbReference type="ARBA" id="ARBA00023118"/>
    </source>
</evidence>
<protein>
    <recommendedName>
        <fullName evidence="2">CRISPR system single-strand-specific deoxyribonuclease Cas10/Csm1 (subtype III-A)</fullName>
    </recommendedName>
    <alternativeName>
        <fullName evidence="11">Cyclic oligoadenylate synthase</fullName>
    </alternativeName>
</protein>
<evidence type="ECO:0000313" key="15">
    <source>
        <dbReference type="Proteomes" id="UP000186391"/>
    </source>
</evidence>
<dbReference type="InterPro" id="IPR000160">
    <property type="entry name" value="GGDEF_dom"/>
</dbReference>
<dbReference type="EMBL" id="MRCA01000001">
    <property type="protein sequence ID" value="OKH16608.1"/>
    <property type="molecule type" value="Genomic_DNA"/>
</dbReference>
<dbReference type="Proteomes" id="UP000186391">
    <property type="component" value="Unassembled WGS sequence"/>
</dbReference>
<dbReference type="NCBIfam" id="TIGR02578">
    <property type="entry name" value="cas_TM1811_Csm1"/>
    <property type="match status" value="1"/>
</dbReference>
<dbReference type="AlphaFoldDB" id="A0A1U7H5M6"/>